<dbReference type="EMBL" id="KZ308879">
    <property type="protein sequence ID" value="KAG8235105.1"/>
    <property type="molecule type" value="Genomic_DNA"/>
</dbReference>
<comment type="similarity">
    <text evidence="2">Belongs to the DNA2/NAM7 helicase family. SDE3 subfamily.</text>
</comment>
<dbReference type="InterPro" id="IPR041677">
    <property type="entry name" value="DNA2/NAM7_AAA_11"/>
</dbReference>
<evidence type="ECO:0000256" key="3">
    <source>
        <dbReference type="ARBA" id="ARBA00012552"/>
    </source>
</evidence>
<evidence type="ECO:0000313" key="14">
    <source>
        <dbReference type="EMBL" id="KAG8235105.1"/>
    </source>
</evidence>
<dbReference type="CDD" id="cd18808">
    <property type="entry name" value="SF1_C_Upf1"/>
    <property type="match status" value="1"/>
</dbReference>
<feature type="domain" description="DNA2/NAM7 helicase-like C-terminal" evidence="13">
    <location>
        <begin position="140"/>
        <end position="352"/>
    </location>
</feature>
<dbReference type="Gene3D" id="3.40.50.300">
    <property type="entry name" value="P-loop containing nucleotide triphosphate hydrolases"/>
    <property type="match status" value="2"/>
</dbReference>
<dbReference type="GO" id="GO:0036464">
    <property type="term" value="C:cytoplasmic ribonucleoprotein granule"/>
    <property type="evidence" value="ECO:0007669"/>
    <property type="project" value="UniProtKB-SubCell"/>
</dbReference>
<dbReference type="FunFam" id="3.40.50.300:FF:000608">
    <property type="entry name" value="Mov10 RISC complex RNA helicase"/>
    <property type="match status" value="1"/>
</dbReference>
<evidence type="ECO:0000256" key="2">
    <source>
        <dbReference type="ARBA" id="ARBA00005601"/>
    </source>
</evidence>
<evidence type="ECO:0000256" key="10">
    <source>
        <dbReference type="ARBA" id="ARBA00023158"/>
    </source>
</evidence>
<evidence type="ECO:0000256" key="5">
    <source>
        <dbReference type="ARBA" id="ARBA00022741"/>
    </source>
</evidence>
<keyword evidence="10" id="KW-0943">RNA-mediated gene silencing</keyword>
<evidence type="ECO:0000256" key="4">
    <source>
        <dbReference type="ARBA" id="ARBA00022490"/>
    </source>
</evidence>
<proteinExistence type="inferred from homology"/>
<evidence type="ECO:0000256" key="6">
    <source>
        <dbReference type="ARBA" id="ARBA00022801"/>
    </source>
</evidence>
<keyword evidence="4" id="KW-0963">Cytoplasm</keyword>
<evidence type="ECO:0000313" key="15">
    <source>
        <dbReference type="Proteomes" id="UP000792457"/>
    </source>
</evidence>
<dbReference type="GO" id="GO:0003724">
    <property type="term" value="F:RNA helicase activity"/>
    <property type="evidence" value="ECO:0007669"/>
    <property type="project" value="UniProtKB-EC"/>
</dbReference>
<dbReference type="Pfam" id="PF13087">
    <property type="entry name" value="AAA_12"/>
    <property type="match status" value="1"/>
</dbReference>
<dbReference type="InterPro" id="IPR041679">
    <property type="entry name" value="DNA2/NAM7-like_C"/>
</dbReference>
<dbReference type="Proteomes" id="UP000792457">
    <property type="component" value="Unassembled WGS sequence"/>
</dbReference>
<feature type="domain" description="DNA2/NAM7 helicase helicase" evidence="12">
    <location>
        <begin position="21"/>
        <end position="117"/>
    </location>
</feature>
<dbReference type="GO" id="GO:0003723">
    <property type="term" value="F:RNA binding"/>
    <property type="evidence" value="ECO:0007669"/>
    <property type="project" value="UniProtKB-KW"/>
</dbReference>
<keyword evidence="6" id="KW-0378">Hydrolase</keyword>
<dbReference type="PANTHER" id="PTHR45418">
    <property type="entry name" value="CANCER/TESTIS ANTIGEN 55"/>
    <property type="match status" value="1"/>
</dbReference>
<evidence type="ECO:0000256" key="8">
    <source>
        <dbReference type="ARBA" id="ARBA00022840"/>
    </source>
</evidence>
<protein>
    <recommendedName>
        <fullName evidence="3">RNA helicase</fullName>
        <ecNumber evidence="3">3.6.4.13</ecNumber>
    </recommendedName>
</protein>
<keyword evidence="5" id="KW-0547">Nucleotide-binding</keyword>
<dbReference type="Pfam" id="PF13086">
    <property type="entry name" value="AAA_11"/>
    <property type="match status" value="1"/>
</dbReference>
<dbReference type="GO" id="GO:0005524">
    <property type="term" value="F:ATP binding"/>
    <property type="evidence" value="ECO:0007669"/>
    <property type="project" value="UniProtKB-KW"/>
</dbReference>
<dbReference type="PANTHER" id="PTHR45418:SF1">
    <property type="entry name" value="CANCER_TESTIS ANTIGEN 55"/>
    <property type="match status" value="1"/>
</dbReference>
<dbReference type="OrthoDB" id="6513042at2759"/>
<comment type="caution">
    <text evidence="14">The sequence shown here is derived from an EMBL/GenBank/DDBJ whole genome shotgun (WGS) entry which is preliminary data.</text>
</comment>
<dbReference type="InterPro" id="IPR027417">
    <property type="entry name" value="P-loop_NTPase"/>
</dbReference>
<evidence type="ECO:0000256" key="1">
    <source>
        <dbReference type="ARBA" id="ARBA00004331"/>
    </source>
</evidence>
<dbReference type="AlphaFoldDB" id="A0A8K0KHQ4"/>
<comment type="catalytic activity">
    <reaction evidence="11">
        <text>ATP + H2O = ADP + phosphate + H(+)</text>
        <dbReference type="Rhea" id="RHEA:13065"/>
        <dbReference type="ChEBI" id="CHEBI:15377"/>
        <dbReference type="ChEBI" id="CHEBI:15378"/>
        <dbReference type="ChEBI" id="CHEBI:30616"/>
        <dbReference type="ChEBI" id="CHEBI:43474"/>
        <dbReference type="ChEBI" id="CHEBI:456216"/>
        <dbReference type="EC" id="3.6.4.13"/>
    </reaction>
</comment>
<keyword evidence="15" id="KW-1185">Reference proteome</keyword>
<dbReference type="SUPFAM" id="SSF52540">
    <property type="entry name" value="P-loop containing nucleoside triphosphate hydrolases"/>
    <property type="match status" value="1"/>
</dbReference>
<evidence type="ECO:0000259" key="13">
    <source>
        <dbReference type="Pfam" id="PF13087"/>
    </source>
</evidence>
<evidence type="ECO:0000256" key="9">
    <source>
        <dbReference type="ARBA" id="ARBA00022884"/>
    </source>
</evidence>
<sequence length="403" mass="45769">MKNLWSDEVLVPFIKTHIEKENQNIAQKKAKIILYFSDCFVKFSVHNCLLILSRLIKKKILQDHFSHIFIDECGQALEPEALISVCGFLGSFLSGSPPKSLLVLSGDPLQLGPVLHSPFAKKYGLGRFESLVVTLLAGKSLLERLMMSVELYQRGEGKNYNPDVLTKLVKNYRSHPAILDLPNRLFYQGELIPAGESYITHSVCNWKYLPKKGVPIIFHGLEGKEEIDHQSPSYFNTTEIDQVIFYLKEILDSKFRGTKILESEIGIISPYRRQVEKIKALLSKNRIGKYVSVASVEEFQGQERRVIIISTVRSDQQRISLDRNSRLGFLKEPKRFNVAVTRAKSLLIIIGNPYILRGDPCWGKLLQYCVERGCYTGVPFTLNNSLNDEEVDGDGDDDLPIFT</sequence>
<dbReference type="GO" id="GO:0016787">
    <property type="term" value="F:hydrolase activity"/>
    <property type="evidence" value="ECO:0007669"/>
    <property type="project" value="UniProtKB-KW"/>
</dbReference>
<keyword evidence="8" id="KW-0067">ATP-binding</keyword>
<dbReference type="InterPro" id="IPR047187">
    <property type="entry name" value="SF1_C_Upf1"/>
</dbReference>
<keyword evidence="7" id="KW-0347">Helicase</keyword>
<evidence type="ECO:0000259" key="12">
    <source>
        <dbReference type="Pfam" id="PF13086"/>
    </source>
</evidence>
<comment type="subcellular location">
    <subcellularLocation>
        <location evidence="1">Cytoplasm</location>
        <location evidence="1">Cytoplasmic ribonucleoprotein granule</location>
    </subcellularLocation>
</comment>
<dbReference type="EC" id="3.6.4.13" evidence="3"/>
<reference evidence="14" key="2">
    <citation type="submission" date="2017-10" db="EMBL/GenBank/DDBJ databases">
        <title>Ladona fulva Genome sequencing and assembly.</title>
        <authorList>
            <person name="Murali S."/>
            <person name="Richards S."/>
            <person name="Bandaranaike D."/>
            <person name="Bellair M."/>
            <person name="Blankenburg K."/>
            <person name="Chao H."/>
            <person name="Dinh H."/>
            <person name="Doddapaneni H."/>
            <person name="Dugan-Rocha S."/>
            <person name="Elkadiri S."/>
            <person name="Gnanaolivu R."/>
            <person name="Hernandez B."/>
            <person name="Skinner E."/>
            <person name="Javaid M."/>
            <person name="Lee S."/>
            <person name="Li M."/>
            <person name="Ming W."/>
            <person name="Munidasa M."/>
            <person name="Muniz J."/>
            <person name="Nguyen L."/>
            <person name="Hughes D."/>
            <person name="Osuji N."/>
            <person name="Pu L.-L."/>
            <person name="Puazo M."/>
            <person name="Qu C."/>
            <person name="Quiroz J."/>
            <person name="Raj R."/>
            <person name="Weissenberger G."/>
            <person name="Xin Y."/>
            <person name="Zou X."/>
            <person name="Han Y."/>
            <person name="Worley K."/>
            <person name="Muzny D."/>
            <person name="Gibbs R."/>
        </authorList>
    </citation>
    <scope>NUCLEOTIDE SEQUENCE</scope>
    <source>
        <strain evidence="14">Sampled in the wild</strain>
    </source>
</reference>
<dbReference type="GO" id="GO:0031047">
    <property type="term" value="P:regulatory ncRNA-mediated gene silencing"/>
    <property type="evidence" value="ECO:0007669"/>
    <property type="project" value="UniProtKB-KW"/>
</dbReference>
<name>A0A8K0KHQ4_LADFU</name>
<gene>
    <name evidence="14" type="ORF">J437_LFUL015532</name>
</gene>
<reference evidence="14" key="1">
    <citation type="submission" date="2013-04" db="EMBL/GenBank/DDBJ databases">
        <authorList>
            <person name="Qu J."/>
            <person name="Murali S.C."/>
            <person name="Bandaranaike D."/>
            <person name="Bellair M."/>
            <person name="Blankenburg K."/>
            <person name="Chao H."/>
            <person name="Dinh H."/>
            <person name="Doddapaneni H."/>
            <person name="Downs B."/>
            <person name="Dugan-Rocha S."/>
            <person name="Elkadiri S."/>
            <person name="Gnanaolivu R.D."/>
            <person name="Hernandez B."/>
            <person name="Javaid M."/>
            <person name="Jayaseelan J.C."/>
            <person name="Lee S."/>
            <person name="Li M."/>
            <person name="Ming W."/>
            <person name="Munidasa M."/>
            <person name="Muniz J."/>
            <person name="Nguyen L."/>
            <person name="Ongeri F."/>
            <person name="Osuji N."/>
            <person name="Pu L.-L."/>
            <person name="Puazo M."/>
            <person name="Qu C."/>
            <person name="Quiroz J."/>
            <person name="Raj R."/>
            <person name="Weissenberger G."/>
            <person name="Xin Y."/>
            <person name="Zou X."/>
            <person name="Han Y."/>
            <person name="Richards S."/>
            <person name="Worley K."/>
            <person name="Muzny D."/>
            <person name="Gibbs R."/>
        </authorList>
    </citation>
    <scope>NUCLEOTIDE SEQUENCE</scope>
    <source>
        <strain evidence="14">Sampled in the wild</strain>
    </source>
</reference>
<evidence type="ECO:0000256" key="11">
    <source>
        <dbReference type="ARBA" id="ARBA00047984"/>
    </source>
</evidence>
<organism evidence="14 15">
    <name type="scientific">Ladona fulva</name>
    <name type="common">Scarce chaser dragonfly</name>
    <name type="synonym">Libellula fulva</name>
    <dbReference type="NCBI Taxonomy" id="123851"/>
    <lineage>
        <taxon>Eukaryota</taxon>
        <taxon>Metazoa</taxon>
        <taxon>Ecdysozoa</taxon>
        <taxon>Arthropoda</taxon>
        <taxon>Hexapoda</taxon>
        <taxon>Insecta</taxon>
        <taxon>Pterygota</taxon>
        <taxon>Palaeoptera</taxon>
        <taxon>Odonata</taxon>
        <taxon>Epiprocta</taxon>
        <taxon>Anisoptera</taxon>
        <taxon>Libelluloidea</taxon>
        <taxon>Libellulidae</taxon>
        <taxon>Ladona</taxon>
    </lineage>
</organism>
<evidence type="ECO:0000256" key="7">
    <source>
        <dbReference type="ARBA" id="ARBA00022806"/>
    </source>
</evidence>
<accession>A0A8K0KHQ4</accession>
<keyword evidence="9" id="KW-0694">RNA-binding</keyword>